<evidence type="ECO:0000313" key="14">
    <source>
        <dbReference type="Proteomes" id="UP001258017"/>
    </source>
</evidence>
<comment type="subcellular location">
    <subcellularLocation>
        <location evidence="1">Cell junction</location>
        <location evidence="1">Gap junction</location>
    </subcellularLocation>
    <subcellularLocation>
        <location evidence="2 12">Cell membrane</location>
        <topology evidence="2 12">Multi-pass membrane protein</topology>
    </subcellularLocation>
</comment>
<keyword evidence="9 12" id="KW-0406">Ion transport</keyword>
<keyword evidence="10 12" id="KW-0472">Membrane</keyword>
<keyword evidence="5 12" id="KW-0812">Transmembrane</keyword>
<feature type="transmembrane region" description="Helical" evidence="12">
    <location>
        <begin position="293"/>
        <end position="313"/>
    </location>
</feature>
<evidence type="ECO:0000256" key="11">
    <source>
        <dbReference type="ARBA" id="ARBA00023303"/>
    </source>
</evidence>
<name>A0AAD9RQR1_9HYME</name>
<dbReference type="InterPro" id="IPR000990">
    <property type="entry name" value="Innexin"/>
</dbReference>
<dbReference type="PRINTS" id="PR01262">
    <property type="entry name" value="INNEXIN"/>
</dbReference>
<evidence type="ECO:0000256" key="5">
    <source>
        <dbReference type="ARBA" id="ARBA00022692"/>
    </source>
</evidence>
<dbReference type="PANTHER" id="PTHR11893">
    <property type="entry name" value="INNEXIN"/>
    <property type="match status" value="1"/>
</dbReference>
<feature type="transmembrane region" description="Helical" evidence="12">
    <location>
        <begin position="201"/>
        <end position="222"/>
    </location>
</feature>
<dbReference type="GO" id="GO:0007602">
    <property type="term" value="P:phototransduction"/>
    <property type="evidence" value="ECO:0007669"/>
    <property type="project" value="TreeGrafter"/>
</dbReference>
<accession>A0AAD9RQR1</accession>
<keyword evidence="6" id="KW-0303">Gap junction</keyword>
<dbReference type="Pfam" id="PF00876">
    <property type="entry name" value="Innexin"/>
    <property type="match status" value="1"/>
</dbReference>
<sequence>MATVLTTFAVLKDHVKLKVTQDTAAIDNIVFRLHYRVTFLILLVSTLLVSARQFIGEHIRCIADTSVSTNVIETFCFFTSTFTVVKHMNASYVNKGEIPHPGVGPRSKDDEIVHHAYYQWVPFVLFFQALLFYLPHYLWRKTEGGRLKMLVSGLHMACLALHDTSMKINDGVQIPSKKDRDEKIQQIRTAFIQRLDINRTWSYYLGFCEVLNFVNVVMQIYLTDWFLGGAFLGLGKLASDDRYGGRMEPLDIVFPKVTKCTFHKYGSSGSIQTHDALCVMALNIVNEKIYTFLWYWFIILSGITFLGLVWRLLTMCLHARSIAFNKIVFSMACPGKYNPWNVIRVTREYHFGDWLFLYYIAKNLDNYVFKELLEKLAQDLDEIQEKRYRKAPYHGPEEYLLEER</sequence>
<feature type="transmembrane region" description="Helical" evidence="12">
    <location>
        <begin position="37"/>
        <end position="55"/>
    </location>
</feature>
<dbReference type="GO" id="GO:0005921">
    <property type="term" value="C:gap junction"/>
    <property type="evidence" value="ECO:0007669"/>
    <property type="project" value="UniProtKB-SubCell"/>
</dbReference>
<dbReference type="PROSITE" id="PS51013">
    <property type="entry name" value="PANNEXIN"/>
    <property type="match status" value="1"/>
</dbReference>
<evidence type="ECO:0000256" key="9">
    <source>
        <dbReference type="ARBA" id="ARBA00023065"/>
    </source>
</evidence>
<keyword evidence="14" id="KW-1185">Reference proteome</keyword>
<protein>
    <recommendedName>
        <fullName evidence="12">Innexin</fullName>
    </recommendedName>
</protein>
<evidence type="ECO:0000313" key="13">
    <source>
        <dbReference type="EMBL" id="KAK2584023.1"/>
    </source>
</evidence>
<proteinExistence type="inferred from homology"/>
<comment type="caution">
    <text evidence="13">The sequence shown here is derived from an EMBL/GenBank/DDBJ whole genome shotgun (WGS) entry which is preliminary data.</text>
</comment>
<feature type="transmembrane region" description="Helical" evidence="12">
    <location>
        <begin position="117"/>
        <end position="139"/>
    </location>
</feature>
<evidence type="ECO:0000256" key="10">
    <source>
        <dbReference type="ARBA" id="ARBA00023136"/>
    </source>
</evidence>
<dbReference type="AlphaFoldDB" id="A0AAD9RQR1"/>
<organism evidence="13 14">
    <name type="scientific">Odynerus spinipes</name>
    <dbReference type="NCBI Taxonomy" id="1348599"/>
    <lineage>
        <taxon>Eukaryota</taxon>
        <taxon>Metazoa</taxon>
        <taxon>Ecdysozoa</taxon>
        <taxon>Arthropoda</taxon>
        <taxon>Hexapoda</taxon>
        <taxon>Insecta</taxon>
        <taxon>Pterygota</taxon>
        <taxon>Neoptera</taxon>
        <taxon>Endopterygota</taxon>
        <taxon>Hymenoptera</taxon>
        <taxon>Apocrita</taxon>
        <taxon>Aculeata</taxon>
        <taxon>Vespoidea</taxon>
        <taxon>Vespidae</taxon>
        <taxon>Eumeninae</taxon>
        <taxon>Odynerus</taxon>
    </lineage>
</organism>
<dbReference type="PANTHER" id="PTHR11893:SF38">
    <property type="entry name" value="INNEXIN INX7"/>
    <property type="match status" value="1"/>
</dbReference>
<evidence type="ECO:0000256" key="2">
    <source>
        <dbReference type="ARBA" id="ARBA00004651"/>
    </source>
</evidence>
<dbReference type="Proteomes" id="UP001258017">
    <property type="component" value="Unassembled WGS sequence"/>
</dbReference>
<evidence type="ECO:0000256" key="7">
    <source>
        <dbReference type="ARBA" id="ARBA00022949"/>
    </source>
</evidence>
<keyword evidence="3 12" id="KW-0813">Transport</keyword>
<reference evidence="13" key="1">
    <citation type="submission" date="2021-08" db="EMBL/GenBank/DDBJ databases">
        <authorList>
            <person name="Misof B."/>
            <person name="Oliver O."/>
            <person name="Podsiadlowski L."/>
            <person name="Donath A."/>
            <person name="Peters R."/>
            <person name="Mayer C."/>
            <person name="Rust J."/>
            <person name="Gunkel S."/>
            <person name="Lesny P."/>
            <person name="Martin S."/>
            <person name="Oeyen J.P."/>
            <person name="Petersen M."/>
            <person name="Panagiotis P."/>
            <person name="Wilbrandt J."/>
            <person name="Tanja T."/>
        </authorList>
    </citation>
    <scope>NUCLEOTIDE SEQUENCE</scope>
    <source>
        <strain evidence="13">GBR_01_08_01A</strain>
        <tissue evidence="13">Thorax + abdomen</tissue>
    </source>
</reference>
<evidence type="ECO:0000256" key="1">
    <source>
        <dbReference type="ARBA" id="ARBA00004610"/>
    </source>
</evidence>
<keyword evidence="8 12" id="KW-1133">Transmembrane helix</keyword>
<keyword evidence="11 12" id="KW-0407">Ion channel</keyword>
<reference evidence="13" key="2">
    <citation type="journal article" date="2023" name="Commun. Biol.">
        <title>Intrasexual cuticular hydrocarbon dimorphism in a wasp sheds light on hydrocarbon biosynthesis genes in Hymenoptera.</title>
        <authorList>
            <person name="Moris V.C."/>
            <person name="Podsiadlowski L."/>
            <person name="Martin S."/>
            <person name="Oeyen J.P."/>
            <person name="Donath A."/>
            <person name="Petersen M."/>
            <person name="Wilbrandt J."/>
            <person name="Misof B."/>
            <person name="Liedtke D."/>
            <person name="Thamm M."/>
            <person name="Scheiner R."/>
            <person name="Schmitt T."/>
            <person name="Niehuis O."/>
        </authorList>
    </citation>
    <scope>NUCLEOTIDE SEQUENCE</scope>
    <source>
        <strain evidence="13">GBR_01_08_01A</strain>
    </source>
</reference>
<evidence type="ECO:0000256" key="8">
    <source>
        <dbReference type="ARBA" id="ARBA00022989"/>
    </source>
</evidence>
<gene>
    <name evidence="12" type="primary">inx</name>
    <name evidence="13" type="ORF">KPH14_006479</name>
</gene>
<evidence type="ECO:0000256" key="4">
    <source>
        <dbReference type="ARBA" id="ARBA00022475"/>
    </source>
</evidence>
<keyword evidence="7" id="KW-0965">Cell junction</keyword>
<keyword evidence="4" id="KW-1003">Cell membrane</keyword>
<evidence type="ECO:0000256" key="12">
    <source>
        <dbReference type="RuleBase" id="RU010713"/>
    </source>
</evidence>
<dbReference type="EMBL" id="JAIFRP010000026">
    <property type="protein sequence ID" value="KAK2584023.1"/>
    <property type="molecule type" value="Genomic_DNA"/>
</dbReference>
<evidence type="ECO:0000256" key="6">
    <source>
        <dbReference type="ARBA" id="ARBA00022868"/>
    </source>
</evidence>
<dbReference type="GO" id="GO:0034220">
    <property type="term" value="P:monoatomic ion transmembrane transport"/>
    <property type="evidence" value="ECO:0007669"/>
    <property type="project" value="UniProtKB-KW"/>
</dbReference>
<evidence type="ECO:0000256" key="3">
    <source>
        <dbReference type="ARBA" id="ARBA00022448"/>
    </source>
</evidence>
<dbReference type="GO" id="GO:0005886">
    <property type="term" value="C:plasma membrane"/>
    <property type="evidence" value="ECO:0007669"/>
    <property type="project" value="UniProtKB-SubCell"/>
</dbReference>
<comment type="function">
    <text evidence="12">Structural component of the gap junctions.</text>
</comment>
<dbReference type="GO" id="GO:0005243">
    <property type="term" value="F:gap junction channel activity"/>
    <property type="evidence" value="ECO:0007669"/>
    <property type="project" value="TreeGrafter"/>
</dbReference>
<comment type="similarity">
    <text evidence="12">Belongs to the pannexin family.</text>
</comment>